<reference evidence="1 2" key="1">
    <citation type="submission" date="2019-03" db="EMBL/GenBank/DDBJ databases">
        <authorList>
            <consortium name="Pathogen Informatics"/>
        </authorList>
    </citation>
    <scope>NUCLEOTIDE SEQUENCE [LARGE SCALE GENOMIC DNA]</scope>
    <source>
        <strain evidence="1 2">NCTC12126</strain>
    </source>
</reference>
<dbReference type="GO" id="GO:0051908">
    <property type="term" value="F:double-stranded DNA 5'-3' DNA exonuclease activity"/>
    <property type="evidence" value="ECO:0007669"/>
    <property type="project" value="InterPro"/>
</dbReference>
<dbReference type="InterPro" id="IPR010584">
    <property type="entry name" value="ExoDNase_VIII"/>
</dbReference>
<dbReference type="Proteomes" id="UP000351155">
    <property type="component" value="Unassembled WGS sequence"/>
</dbReference>
<dbReference type="Pfam" id="PF06630">
    <property type="entry name" value="Exonuc_VIII"/>
    <property type="match status" value="1"/>
</dbReference>
<gene>
    <name evidence="1" type="primary">recE_1</name>
    <name evidence="1" type="ORF">NCTC12126_01669</name>
</gene>
<proteinExistence type="predicted"/>
<name>A0A484X8F0_9ENTR</name>
<evidence type="ECO:0000313" key="2">
    <source>
        <dbReference type="Proteomes" id="UP000351155"/>
    </source>
</evidence>
<keyword evidence="1" id="KW-0378">Hydrolase</keyword>
<accession>A0A484X8F0</accession>
<organism evidence="1 2">
    <name type="scientific">Enterobacter cancerogenus</name>
    <dbReference type="NCBI Taxonomy" id="69218"/>
    <lineage>
        <taxon>Bacteria</taxon>
        <taxon>Pseudomonadati</taxon>
        <taxon>Pseudomonadota</taxon>
        <taxon>Gammaproteobacteria</taxon>
        <taxon>Enterobacterales</taxon>
        <taxon>Enterobacteriaceae</taxon>
        <taxon>Enterobacter</taxon>
        <taxon>Enterobacter cloacae complex</taxon>
    </lineage>
</organism>
<evidence type="ECO:0000313" key="1">
    <source>
        <dbReference type="EMBL" id="VFS19527.1"/>
    </source>
</evidence>
<dbReference type="AlphaFoldDB" id="A0A484X8F0"/>
<dbReference type="EC" id="3.1.11.-" evidence="1"/>
<dbReference type="EMBL" id="CAADIW010000008">
    <property type="protein sequence ID" value="VFS19527.1"/>
    <property type="molecule type" value="Genomic_DNA"/>
</dbReference>
<sequence length="110" mass="12431">MEFFYFIKATQKSGKEDAVIWYTAKSEARANLQLDVDLEDAGIETGRGKDYVKPVRTDFPVYNDLPEESAVDYTWCKRYELQDDGRTWLPKAGAESTGAVGQNCRAGNDH</sequence>
<protein>
    <submittedName>
        <fullName evidence="1">Exodeoxyribonuclease 8</fullName>
        <ecNumber evidence="1">3.1.11.-</ecNumber>
    </submittedName>
</protein>